<dbReference type="Proteomes" id="UP000198658">
    <property type="component" value="Unassembled WGS sequence"/>
</dbReference>
<dbReference type="SUPFAM" id="SSF55729">
    <property type="entry name" value="Acyl-CoA N-acyltransferases (Nat)"/>
    <property type="match status" value="1"/>
</dbReference>
<organism evidence="2 3">
    <name type="scientific">Microbulbifer marinus</name>
    <dbReference type="NCBI Taxonomy" id="658218"/>
    <lineage>
        <taxon>Bacteria</taxon>
        <taxon>Pseudomonadati</taxon>
        <taxon>Pseudomonadota</taxon>
        <taxon>Gammaproteobacteria</taxon>
        <taxon>Cellvibrionales</taxon>
        <taxon>Microbulbiferaceae</taxon>
        <taxon>Microbulbifer</taxon>
    </lineage>
</organism>
<dbReference type="STRING" id="658218.SAMN05216562_0925"/>
<evidence type="ECO:0000259" key="1">
    <source>
        <dbReference type="PROSITE" id="PS51186"/>
    </source>
</evidence>
<dbReference type="InterPro" id="IPR000182">
    <property type="entry name" value="GNAT_dom"/>
</dbReference>
<dbReference type="GO" id="GO:0016747">
    <property type="term" value="F:acyltransferase activity, transferring groups other than amino-acyl groups"/>
    <property type="evidence" value="ECO:0007669"/>
    <property type="project" value="InterPro"/>
</dbReference>
<dbReference type="InterPro" id="IPR016181">
    <property type="entry name" value="Acyl_CoA_acyltransferase"/>
</dbReference>
<dbReference type="CDD" id="cd04301">
    <property type="entry name" value="NAT_SF"/>
    <property type="match status" value="1"/>
</dbReference>
<dbReference type="Gene3D" id="3.40.630.30">
    <property type="match status" value="1"/>
</dbReference>
<keyword evidence="3" id="KW-1185">Reference proteome</keyword>
<proteinExistence type="predicted"/>
<name>A0A1H3WM90_9GAMM</name>
<dbReference type="Pfam" id="PF13673">
    <property type="entry name" value="Acetyltransf_10"/>
    <property type="match status" value="1"/>
</dbReference>
<dbReference type="RefSeq" id="WP_091385594.1">
    <property type="nucleotide sequence ID" value="NZ_FNQO01000001.1"/>
</dbReference>
<accession>A0A1H3WM90</accession>
<evidence type="ECO:0000313" key="3">
    <source>
        <dbReference type="Proteomes" id="UP000198658"/>
    </source>
</evidence>
<feature type="domain" description="N-acetyltransferase" evidence="1">
    <location>
        <begin position="7"/>
        <end position="153"/>
    </location>
</feature>
<dbReference type="PROSITE" id="PS51186">
    <property type="entry name" value="GNAT"/>
    <property type="match status" value="1"/>
</dbReference>
<protein>
    <submittedName>
        <fullName evidence="2">ElaA protein</fullName>
    </submittedName>
</protein>
<dbReference type="AlphaFoldDB" id="A0A1H3WM90"/>
<sequence>MIDWQWRRFEDLDIHQLYEILRVRQEVFAVEQDCAYQDADGKDSCAWHLCGWSGRAPHPQLQAYLRVVDPGQKFDEPSIGRVLTAASARGTGLGRELMRRVLNELRSPFPDSAIRISAQQHLQKFYGEFGFIQCSEVYDEDGIPHIEMLRPPQSIG</sequence>
<dbReference type="EMBL" id="FNQO01000001">
    <property type="protein sequence ID" value="SDZ87462.1"/>
    <property type="molecule type" value="Genomic_DNA"/>
</dbReference>
<dbReference type="OrthoDB" id="9796171at2"/>
<gene>
    <name evidence="2" type="ORF">SAMN05216562_0925</name>
</gene>
<evidence type="ECO:0000313" key="2">
    <source>
        <dbReference type="EMBL" id="SDZ87462.1"/>
    </source>
</evidence>
<reference evidence="3" key="1">
    <citation type="submission" date="2016-10" db="EMBL/GenBank/DDBJ databases">
        <authorList>
            <person name="Varghese N."/>
            <person name="Submissions S."/>
        </authorList>
    </citation>
    <scope>NUCLEOTIDE SEQUENCE [LARGE SCALE GENOMIC DNA]</scope>
    <source>
        <strain evidence="3">CGMCC 1.10657</strain>
    </source>
</reference>